<gene>
    <name evidence="2" type="ORF">TBK1r_47500</name>
</gene>
<reference evidence="2 3" key="1">
    <citation type="submission" date="2019-02" db="EMBL/GenBank/DDBJ databases">
        <title>Deep-cultivation of Planctomycetes and their phenomic and genomic characterization uncovers novel biology.</title>
        <authorList>
            <person name="Wiegand S."/>
            <person name="Jogler M."/>
            <person name="Boedeker C."/>
            <person name="Pinto D."/>
            <person name="Vollmers J."/>
            <person name="Rivas-Marin E."/>
            <person name="Kohn T."/>
            <person name="Peeters S.H."/>
            <person name="Heuer A."/>
            <person name="Rast P."/>
            <person name="Oberbeckmann S."/>
            <person name="Bunk B."/>
            <person name="Jeske O."/>
            <person name="Meyerdierks A."/>
            <person name="Storesund J.E."/>
            <person name="Kallscheuer N."/>
            <person name="Luecker S."/>
            <person name="Lage O.M."/>
            <person name="Pohl T."/>
            <person name="Merkel B.J."/>
            <person name="Hornburger P."/>
            <person name="Mueller R.-W."/>
            <person name="Bruemmer F."/>
            <person name="Labrenz M."/>
            <person name="Spormann A.M."/>
            <person name="Op den Camp H."/>
            <person name="Overmann J."/>
            <person name="Amann R."/>
            <person name="Jetten M.S.M."/>
            <person name="Mascher T."/>
            <person name="Medema M.H."/>
            <person name="Devos D.P."/>
            <person name="Kaster A.-K."/>
            <person name="Ovreas L."/>
            <person name="Rohde M."/>
            <person name="Galperin M.Y."/>
            <person name="Jogler C."/>
        </authorList>
    </citation>
    <scope>NUCLEOTIDE SEQUENCE [LARGE SCALE GENOMIC DNA]</scope>
    <source>
        <strain evidence="2 3">TBK1r</strain>
    </source>
</reference>
<proteinExistence type="predicted"/>
<evidence type="ECO:0000256" key="1">
    <source>
        <dbReference type="SAM" id="SignalP"/>
    </source>
</evidence>
<dbReference type="EMBL" id="CP036432">
    <property type="protein sequence ID" value="QDV85734.1"/>
    <property type="molecule type" value="Genomic_DNA"/>
</dbReference>
<evidence type="ECO:0000313" key="3">
    <source>
        <dbReference type="Proteomes" id="UP000318081"/>
    </source>
</evidence>
<dbReference type="Proteomes" id="UP000318081">
    <property type="component" value="Chromosome"/>
</dbReference>
<keyword evidence="1" id="KW-0732">Signal</keyword>
<keyword evidence="3" id="KW-1185">Reference proteome</keyword>
<feature type="signal peptide" evidence="1">
    <location>
        <begin position="1"/>
        <end position="18"/>
    </location>
</feature>
<dbReference type="PROSITE" id="PS51257">
    <property type="entry name" value="PROKAR_LIPOPROTEIN"/>
    <property type="match status" value="1"/>
</dbReference>
<sequence length="180" mass="18923">MKTALTCLSIFALTIVFVGCKSSTDESTDVNTDSAAVSDAPIIMDEMPPMLDGAHGHPEHGPHGGELVELGKEDFHAELVHGDGGISMYVLDGSATKMVPIPSEKLVVSLKHDGQVATFDLAANPEANDAAGRTARFTSTDAKLDEWLDAGAEGAVVIQIEGKSYTGKIAHDHDHAGHNH</sequence>
<organism evidence="2 3">
    <name type="scientific">Stieleria magnilauensis</name>
    <dbReference type="NCBI Taxonomy" id="2527963"/>
    <lineage>
        <taxon>Bacteria</taxon>
        <taxon>Pseudomonadati</taxon>
        <taxon>Planctomycetota</taxon>
        <taxon>Planctomycetia</taxon>
        <taxon>Pirellulales</taxon>
        <taxon>Pirellulaceae</taxon>
        <taxon>Stieleria</taxon>
    </lineage>
</organism>
<protein>
    <submittedName>
        <fullName evidence="2">Uncharacterized protein</fullName>
    </submittedName>
</protein>
<accession>A0ABX5Y0Y0</accession>
<name>A0ABX5Y0Y0_9BACT</name>
<feature type="chain" id="PRO_5046012151" evidence="1">
    <location>
        <begin position="19"/>
        <end position="180"/>
    </location>
</feature>
<evidence type="ECO:0000313" key="2">
    <source>
        <dbReference type="EMBL" id="QDV85734.1"/>
    </source>
</evidence>